<organism evidence="1 2">
    <name type="scientific">Siphonobacter aquaeclarae</name>
    <dbReference type="NCBI Taxonomy" id="563176"/>
    <lineage>
        <taxon>Bacteria</taxon>
        <taxon>Pseudomonadati</taxon>
        <taxon>Bacteroidota</taxon>
        <taxon>Cytophagia</taxon>
        <taxon>Cytophagales</taxon>
        <taxon>Cytophagaceae</taxon>
        <taxon>Siphonobacter</taxon>
    </lineage>
</organism>
<accession>A0A1G9YK41</accession>
<dbReference type="RefSeq" id="WP_143011218.1">
    <property type="nucleotide sequence ID" value="NZ_FNGS01000014.1"/>
</dbReference>
<reference evidence="1 2" key="1">
    <citation type="submission" date="2016-10" db="EMBL/GenBank/DDBJ databases">
        <authorList>
            <person name="de Groot N.N."/>
        </authorList>
    </citation>
    <scope>NUCLEOTIDE SEQUENCE [LARGE SCALE GENOMIC DNA]</scope>
    <source>
        <strain evidence="1 2">DSM 21668</strain>
    </source>
</reference>
<dbReference type="OrthoDB" id="795641at2"/>
<evidence type="ECO:0000313" key="1">
    <source>
        <dbReference type="EMBL" id="SDN09528.1"/>
    </source>
</evidence>
<name>A0A1G9YK41_9BACT</name>
<dbReference type="Proteomes" id="UP000198901">
    <property type="component" value="Unassembled WGS sequence"/>
</dbReference>
<dbReference type="EMBL" id="FNGS01000014">
    <property type="protein sequence ID" value="SDN09528.1"/>
    <property type="molecule type" value="Genomic_DNA"/>
</dbReference>
<gene>
    <name evidence="1" type="ORF">SAMN04488090_4963</name>
</gene>
<evidence type="ECO:0000313" key="2">
    <source>
        <dbReference type="Proteomes" id="UP000198901"/>
    </source>
</evidence>
<keyword evidence="2" id="KW-1185">Reference proteome</keyword>
<sequence>MSSEDDRNTLYSLLHDLNHYYPIGFPSMRDDFPGYEELKVLVGRKMARRKENRLVPWGQLITTLAGEYPDFALTDFSHLQEPSLKLVLHISCQKGDIVRRDTFAEVYLSLLVPCFSVFFSDRFVMATDSCPVTPDCRDLSGLDTNYIGSWYRQQLTGRERELCRQLMQHVGGFYPAYKHFPFHVLTAQRIVGAVPYNCTGKEARSFEGYPISEFLYGQRNMMV</sequence>
<proteinExistence type="predicted"/>
<dbReference type="AlphaFoldDB" id="A0A1G9YK41"/>
<protein>
    <submittedName>
        <fullName evidence="1">Uncharacterized protein</fullName>
    </submittedName>
</protein>